<feature type="chain" id="PRO_5047198895" description="DUF3558 domain-containing protein" evidence="1">
    <location>
        <begin position="24"/>
        <end position="165"/>
    </location>
</feature>
<evidence type="ECO:0000256" key="1">
    <source>
        <dbReference type="SAM" id="SignalP"/>
    </source>
</evidence>
<organism evidence="2 3">
    <name type="scientific">Prauserella halophila</name>
    <dbReference type="NCBI Taxonomy" id="185641"/>
    <lineage>
        <taxon>Bacteria</taxon>
        <taxon>Bacillati</taxon>
        <taxon>Actinomycetota</taxon>
        <taxon>Actinomycetes</taxon>
        <taxon>Pseudonocardiales</taxon>
        <taxon>Pseudonocardiaceae</taxon>
        <taxon>Prauserella</taxon>
    </lineage>
</organism>
<name>A0ABN1WGM4_9PSEU</name>
<dbReference type="PROSITE" id="PS51257">
    <property type="entry name" value="PROKAR_LIPOPROTEIN"/>
    <property type="match status" value="1"/>
</dbReference>
<keyword evidence="3" id="KW-1185">Reference proteome</keyword>
<proteinExistence type="predicted"/>
<protein>
    <recommendedName>
        <fullName evidence="4">DUF3558 domain-containing protein</fullName>
    </recommendedName>
</protein>
<sequence>MARSARRITLVTGSVIMAATVVAGCGSGAASGSDKRLGDRGPCDLVTPAELEDLVGARYGSGEAEGPQCSFSPVETLGSPHVTIGAGISLTADTANVELSDTEVRGIAATAMRTKPRGTSCMVEVALVPSDEAQTFNADVGGVTDGAPCRLAERVAGHILDTLPG</sequence>
<dbReference type="Proteomes" id="UP001500653">
    <property type="component" value="Unassembled WGS sequence"/>
</dbReference>
<dbReference type="EMBL" id="BAAALN010000012">
    <property type="protein sequence ID" value="GAA1245901.1"/>
    <property type="molecule type" value="Genomic_DNA"/>
</dbReference>
<evidence type="ECO:0008006" key="4">
    <source>
        <dbReference type="Google" id="ProtNLM"/>
    </source>
</evidence>
<evidence type="ECO:0000313" key="3">
    <source>
        <dbReference type="Proteomes" id="UP001500653"/>
    </source>
</evidence>
<comment type="caution">
    <text evidence="2">The sequence shown here is derived from an EMBL/GenBank/DDBJ whole genome shotgun (WGS) entry which is preliminary data.</text>
</comment>
<reference evidence="2 3" key="1">
    <citation type="journal article" date="2019" name="Int. J. Syst. Evol. Microbiol.">
        <title>The Global Catalogue of Microorganisms (GCM) 10K type strain sequencing project: providing services to taxonomists for standard genome sequencing and annotation.</title>
        <authorList>
            <consortium name="The Broad Institute Genomics Platform"/>
            <consortium name="The Broad Institute Genome Sequencing Center for Infectious Disease"/>
            <person name="Wu L."/>
            <person name="Ma J."/>
        </authorList>
    </citation>
    <scope>NUCLEOTIDE SEQUENCE [LARGE SCALE GENOMIC DNA]</scope>
    <source>
        <strain evidence="2 3">JCM 13023</strain>
    </source>
</reference>
<accession>A0ABN1WGM4</accession>
<evidence type="ECO:0000313" key="2">
    <source>
        <dbReference type="EMBL" id="GAA1245901.1"/>
    </source>
</evidence>
<feature type="signal peptide" evidence="1">
    <location>
        <begin position="1"/>
        <end position="23"/>
    </location>
</feature>
<gene>
    <name evidence="2" type="ORF">GCM10009676_34860</name>
</gene>
<dbReference type="Pfam" id="PF12079">
    <property type="entry name" value="DUF3558"/>
    <property type="match status" value="1"/>
</dbReference>
<dbReference type="RefSeq" id="WP_253866067.1">
    <property type="nucleotide sequence ID" value="NZ_BAAALN010000012.1"/>
</dbReference>
<keyword evidence="1" id="KW-0732">Signal</keyword>
<dbReference type="InterPro" id="IPR024520">
    <property type="entry name" value="DUF3558"/>
</dbReference>